<evidence type="ECO:0000313" key="1">
    <source>
        <dbReference type="EMBL" id="KAG2183889.1"/>
    </source>
</evidence>
<accession>A0A8H7Q2L3</accession>
<sequence>MVSLEVPSEILVDDIRPILHDMEGLECSISQVIIFSPDGEHIDHDATVHDVISEIYGQEDSLQLEPLFIKILDIDEMADHGDNMWKISSRINKLHINPNRRPNYRRKKKSKPLRERVLRKTIANKSSQF</sequence>
<evidence type="ECO:0000313" key="2">
    <source>
        <dbReference type="Proteomes" id="UP000612746"/>
    </source>
</evidence>
<proteinExistence type="predicted"/>
<organism evidence="1 2">
    <name type="scientific">Umbelopsis vinacea</name>
    <dbReference type="NCBI Taxonomy" id="44442"/>
    <lineage>
        <taxon>Eukaryota</taxon>
        <taxon>Fungi</taxon>
        <taxon>Fungi incertae sedis</taxon>
        <taxon>Mucoromycota</taxon>
        <taxon>Mucoromycotina</taxon>
        <taxon>Umbelopsidomycetes</taxon>
        <taxon>Umbelopsidales</taxon>
        <taxon>Umbelopsidaceae</taxon>
        <taxon>Umbelopsis</taxon>
    </lineage>
</organism>
<gene>
    <name evidence="1" type="ORF">INT44_008900</name>
</gene>
<name>A0A8H7Q2L3_9FUNG</name>
<keyword evidence="2" id="KW-1185">Reference proteome</keyword>
<dbReference type="OrthoDB" id="10310129at2759"/>
<protein>
    <submittedName>
        <fullName evidence="1">Uncharacterized protein</fullName>
    </submittedName>
</protein>
<dbReference type="Proteomes" id="UP000612746">
    <property type="component" value="Unassembled WGS sequence"/>
</dbReference>
<dbReference type="AlphaFoldDB" id="A0A8H7Q2L3"/>
<comment type="caution">
    <text evidence="1">The sequence shown here is derived from an EMBL/GenBank/DDBJ whole genome shotgun (WGS) entry which is preliminary data.</text>
</comment>
<dbReference type="EMBL" id="JAEPRA010000006">
    <property type="protein sequence ID" value="KAG2183889.1"/>
    <property type="molecule type" value="Genomic_DNA"/>
</dbReference>
<reference evidence="1" key="1">
    <citation type="submission" date="2020-12" db="EMBL/GenBank/DDBJ databases">
        <title>Metabolic potential, ecology and presence of endohyphal bacteria is reflected in genomic diversity of Mucoromycotina.</title>
        <authorList>
            <person name="Muszewska A."/>
            <person name="Okrasinska A."/>
            <person name="Steczkiewicz K."/>
            <person name="Drgas O."/>
            <person name="Orlowska M."/>
            <person name="Perlinska-Lenart U."/>
            <person name="Aleksandrzak-Piekarczyk T."/>
            <person name="Szatraj K."/>
            <person name="Zielenkiewicz U."/>
            <person name="Pilsyk S."/>
            <person name="Malc E."/>
            <person name="Mieczkowski P."/>
            <person name="Kruszewska J.S."/>
            <person name="Biernat P."/>
            <person name="Pawlowska J."/>
        </authorList>
    </citation>
    <scope>NUCLEOTIDE SEQUENCE</scope>
    <source>
        <strain evidence="1">WA0000051536</strain>
    </source>
</reference>